<evidence type="ECO:0000313" key="2">
    <source>
        <dbReference type="EMBL" id="CAG7557523.1"/>
    </source>
</evidence>
<accession>A0A8J2II16</accession>
<dbReference type="AlphaFoldDB" id="A0A8J2II16"/>
<comment type="caution">
    <text evidence="2">The sequence shown here is derived from an EMBL/GenBank/DDBJ whole genome shotgun (WGS) entry which is preliminary data.</text>
</comment>
<proteinExistence type="predicted"/>
<sequence>MDTTSNHPHGTTPLAITDSLSSGSRPLTQNNASSMCLEELPYDVRHSILSSVPTIADLLAFVAGTWTYDTLEDMRQFISSYHSRILSPIGPNSVLPNKTDIVSIVAFHCTVVMPLVSRFMEWTQGHFEGLSLSDGLSHTEMKRILRGFYIYQLFCKVFCVNGRPILTTQPYVSADEKLEWFLSIYEPWETEEILCIHDFVDDKYHRVLDDTLWDAARIDPRLSPAIDMVTFARHPQVYKTGLGSLGLTVLLSMFNAADHKTLVNLVWQHIEQAWGPWVEEAVSTQCQARRRNRVFSARDRAEVERAPIPFTGDSEDSPPLAWVTIWKGTRSNRFGQWIPPSFREWGYVMWDSGRMITAGGIAALEEKWVEACIVPNSDFFVDPRDRV</sequence>
<protein>
    <submittedName>
        <fullName evidence="2">Uncharacterized protein</fullName>
    </submittedName>
</protein>
<organism evidence="2 3">
    <name type="scientific">Fusarium equiseti</name>
    <name type="common">Fusarium scirpi</name>
    <dbReference type="NCBI Taxonomy" id="61235"/>
    <lineage>
        <taxon>Eukaryota</taxon>
        <taxon>Fungi</taxon>
        <taxon>Dikarya</taxon>
        <taxon>Ascomycota</taxon>
        <taxon>Pezizomycotina</taxon>
        <taxon>Sordariomycetes</taxon>
        <taxon>Hypocreomycetidae</taxon>
        <taxon>Hypocreales</taxon>
        <taxon>Nectriaceae</taxon>
        <taxon>Fusarium</taxon>
        <taxon>Fusarium incarnatum-equiseti species complex</taxon>
    </lineage>
</organism>
<evidence type="ECO:0000313" key="3">
    <source>
        <dbReference type="Proteomes" id="UP000693738"/>
    </source>
</evidence>
<reference evidence="2" key="1">
    <citation type="submission" date="2021-05" db="EMBL/GenBank/DDBJ databases">
        <authorList>
            <person name="Khan N."/>
        </authorList>
    </citation>
    <scope>NUCLEOTIDE SEQUENCE</scope>
</reference>
<dbReference type="EMBL" id="CAJSTJ010000119">
    <property type="protein sequence ID" value="CAG7557523.1"/>
    <property type="molecule type" value="Genomic_DNA"/>
</dbReference>
<name>A0A8J2II16_FUSEQ</name>
<gene>
    <name evidence="2" type="ORF">FEQUK3_LOCUS3254</name>
</gene>
<feature type="region of interest" description="Disordered" evidence="1">
    <location>
        <begin position="1"/>
        <end position="24"/>
    </location>
</feature>
<evidence type="ECO:0000256" key="1">
    <source>
        <dbReference type="SAM" id="MobiDB-lite"/>
    </source>
</evidence>
<dbReference type="Proteomes" id="UP000693738">
    <property type="component" value="Unassembled WGS sequence"/>
</dbReference>